<evidence type="ECO:0000256" key="7">
    <source>
        <dbReference type="ARBA" id="ARBA00022801"/>
    </source>
</evidence>
<keyword evidence="8" id="KW-0460">Magnesium</keyword>
<protein>
    <recommendedName>
        <fullName evidence="4">diphosphoinositol-polyphosphate diphosphatase</fullName>
        <ecNumber evidence="4">3.6.1.52</ecNumber>
    </recommendedName>
</protein>
<comment type="cofactor">
    <cofactor evidence="1">
        <name>Mg(2+)</name>
        <dbReference type="ChEBI" id="CHEBI:18420"/>
    </cofactor>
</comment>
<evidence type="ECO:0000256" key="1">
    <source>
        <dbReference type="ARBA" id="ARBA00001946"/>
    </source>
</evidence>
<evidence type="ECO:0000256" key="10">
    <source>
        <dbReference type="RuleBase" id="RU003476"/>
    </source>
</evidence>
<dbReference type="GO" id="GO:1901911">
    <property type="term" value="P:adenosine 5'-(hexahydrogen pentaphosphate) catabolic process"/>
    <property type="evidence" value="ECO:0007669"/>
    <property type="project" value="TreeGrafter"/>
</dbReference>
<dbReference type="GO" id="GO:0005737">
    <property type="term" value="C:cytoplasm"/>
    <property type="evidence" value="ECO:0007669"/>
    <property type="project" value="UniProtKB-SubCell"/>
</dbReference>
<organism evidence="12 13">
    <name type="scientific">Littorina saxatilis</name>
    <dbReference type="NCBI Taxonomy" id="31220"/>
    <lineage>
        <taxon>Eukaryota</taxon>
        <taxon>Metazoa</taxon>
        <taxon>Spiralia</taxon>
        <taxon>Lophotrochozoa</taxon>
        <taxon>Mollusca</taxon>
        <taxon>Gastropoda</taxon>
        <taxon>Caenogastropoda</taxon>
        <taxon>Littorinimorpha</taxon>
        <taxon>Littorinoidea</taxon>
        <taxon>Littorinidae</taxon>
        <taxon>Littorina</taxon>
    </lineage>
</organism>
<dbReference type="GO" id="GO:0046872">
    <property type="term" value="F:metal ion binding"/>
    <property type="evidence" value="ECO:0007669"/>
    <property type="project" value="UniProtKB-KW"/>
</dbReference>
<evidence type="ECO:0000256" key="9">
    <source>
        <dbReference type="ARBA" id="ARBA00033994"/>
    </source>
</evidence>
<comment type="similarity">
    <text evidence="3">Belongs to the Nudix hydrolase family. DIPP subfamily.</text>
</comment>
<dbReference type="GO" id="GO:1901909">
    <property type="term" value="P:diadenosine hexaphosphate catabolic process"/>
    <property type="evidence" value="ECO:0007669"/>
    <property type="project" value="TreeGrafter"/>
</dbReference>
<dbReference type="EMBL" id="JBAMIC010000011">
    <property type="protein sequence ID" value="KAK7100144.1"/>
    <property type="molecule type" value="Genomic_DNA"/>
</dbReference>
<dbReference type="GO" id="GO:0034431">
    <property type="term" value="F:bis(5'-adenosyl)-hexaphosphatase activity"/>
    <property type="evidence" value="ECO:0007669"/>
    <property type="project" value="TreeGrafter"/>
</dbReference>
<dbReference type="Proteomes" id="UP001374579">
    <property type="component" value="Unassembled WGS sequence"/>
</dbReference>
<dbReference type="PANTHER" id="PTHR12629:SF0">
    <property type="entry name" value="DIPHOSPHOINOSITOL-POLYPHOSPHATE DIPHOSPHATASE"/>
    <property type="match status" value="1"/>
</dbReference>
<evidence type="ECO:0000256" key="2">
    <source>
        <dbReference type="ARBA" id="ARBA00004496"/>
    </source>
</evidence>
<dbReference type="Pfam" id="PF00293">
    <property type="entry name" value="NUDIX"/>
    <property type="match status" value="1"/>
</dbReference>
<evidence type="ECO:0000256" key="4">
    <source>
        <dbReference type="ARBA" id="ARBA00012527"/>
    </source>
</evidence>
<dbReference type="EC" id="3.6.1.52" evidence="4"/>
<proteinExistence type="inferred from homology"/>
<dbReference type="InterPro" id="IPR000086">
    <property type="entry name" value="NUDIX_hydrolase_dom"/>
</dbReference>
<dbReference type="GO" id="GO:1901907">
    <property type="term" value="P:diadenosine pentaphosphate catabolic process"/>
    <property type="evidence" value="ECO:0007669"/>
    <property type="project" value="TreeGrafter"/>
</dbReference>
<comment type="caution">
    <text evidence="12">The sequence shown here is derived from an EMBL/GenBank/DDBJ whole genome shotgun (WGS) entry which is preliminary data.</text>
</comment>
<feature type="domain" description="Nudix hydrolase" evidence="11">
    <location>
        <begin position="17"/>
        <end position="144"/>
    </location>
</feature>
<keyword evidence="13" id="KW-1185">Reference proteome</keyword>
<evidence type="ECO:0000256" key="3">
    <source>
        <dbReference type="ARBA" id="ARBA00008266"/>
    </source>
</evidence>
<sequence length="150" mass="17750">MVKEKPDSIRTFDEDGYKRRAACLCFKDELEEEILLVTSHRHLNCWVVPGGGIEPDEEPRIAAMREVMEEAGVRGRIGRQIGIFENEERKNRTWVYTFHVEELMEDWVDLQRINRKRQWFTLDNAKTVLSLHKPPLAKYVDHLLEQRSKS</sequence>
<dbReference type="PROSITE" id="PS51462">
    <property type="entry name" value="NUDIX"/>
    <property type="match status" value="1"/>
</dbReference>
<accession>A0AAN9GA51</accession>
<keyword evidence="6" id="KW-0479">Metal-binding</keyword>
<dbReference type="Gene3D" id="3.90.79.10">
    <property type="entry name" value="Nucleoside Triphosphate Pyrophosphohydrolase"/>
    <property type="match status" value="1"/>
</dbReference>
<dbReference type="InterPro" id="IPR015797">
    <property type="entry name" value="NUDIX_hydrolase-like_dom_sf"/>
</dbReference>
<dbReference type="InterPro" id="IPR020084">
    <property type="entry name" value="NUDIX_hydrolase_CS"/>
</dbReference>
<name>A0AAN9GA51_9CAEN</name>
<dbReference type="InterPro" id="IPR020476">
    <property type="entry name" value="Nudix_hydrolase"/>
</dbReference>
<dbReference type="AlphaFoldDB" id="A0AAN9GA51"/>
<evidence type="ECO:0000313" key="13">
    <source>
        <dbReference type="Proteomes" id="UP001374579"/>
    </source>
</evidence>
<comment type="catalytic activity">
    <reaction evidence="9">
        <text>diphospho-myo-inositol polyphosphate + H2O = myo-inositol polyphosphate + phosphate.</text>
        <dbReference type="EC" id="3.6.1.52"/>
    </reaction>
</comment>
<dbReference type="PROSITE" id="PS00893">
    <property type="entry name" value="NUDIX_BOX"/>
    <property type="match status" value="1"/>
</dbReference>
<gene>
    <name evidence="12" type="ORF">V1264_023138</name>
</gene>
<comment type="subcellular location">
    <subcellularLocation>
        <location evidence="2">Cytoplasm</location>
    </subcellularLocation>
</comment>
<dbReference type="GO" id="GO:0000298">
    <property type="term" value="F:endopolyphosphatase activity"/>
    <property type="evidence" value="ECO:0007669"/>
    <property type="project" value="TreeGrafter"/>
</dbReference>
<evidence type="ECO:0000313" key="12">
    <source>
        <dbReference type="EMBL" id="KAK7100144.1"/>
    </source>
</evidence>
<evidence type="ECO:0000256" key="8">
    <source>
        <dbReference type="ARBA" id="ARBA00022842"/>
    </source>
</evidence>
<dbReference type="GO" id="GO:0071543">
    <property type="term" value="P:diphosphoinositol polyphosphate metabolic process"/>
    <property type="evidence" value="ECO:0007669"/>
    <property type="project" value="TreeGrafter"/>
</dbReference>
<dbReference type="SUPFAM" id="SSF55811">
    <property type="entry name" value="Nudix"/>
    <property type="match status" value="1"/>
</dbReference>
<dbReference type="CDD" id="cd04666">
    <property type="entry name" value="NUDIX_DIPP2_like_Nudt4"/>
    <property type="match status" value="1"/>
</dbReference>
<evidence type="ECO:0000256" key="6">
    <source>
        <dbReference type="ARBA" id="ARBA00022723"/>
    </source>
</evidence>
<dbReference type="GO" id="GO:0008486">
    <property type="term" value="F:diphosphoinositol-polyphosphate diphosphatase activity"/>
    <property type="evidence" value="ECO:0007669"/>
    <property type="project" value="UniProtKB-EC"/>
</dbReference>
<dbReference type="PRINTS" id="PR00502">
    <property type="entry name" value="NUDIXFAMILY"/>
</dbReference>
<dbReference type="FunFam" id="3.90.79.10:FF:000002">
    <property type="entry name" value="diphosphoinositol polyphosphate phosphohydrolase 1"/>
    <property type="match status" value="1"/>
</dbReference>
<keyword evidence="5" id="KW-0963">Cytoplasm</keyword>
<dbReference type="GO" id="GO:0005634">
    <property type="term" value="C:nucleus"/>
    <property type="evidence" value="ECO:0007669"/>
    <property type="project" value="TreeGrafter"/>
</dbReference>
<reference evidence="12 13" key="1">
    <citation type="submission" date="2024-02" db="EMBL/GenBank/DDBJ databases">
        <title>Chromosome-scale genome assembly of the rough periwinkle Littorina saxatilis.</title>
        <authorList>
            <person name="De Jode A."/>
            <person name="Faria R."/>
            <person name="Formenti G."/>
            <person name="Sims Y."/>
            <person name="Smith T.P."/>
            <person name="Tracey A."/>
            <person name="Wood J.M.D."/>
            <person name="Zagrodzka Z.B."/>
            <person name="Johannesson K."/>
            <person name="Butlin R.K."/>
            <person name="Leder E.H."/>
        </authorList>
    </citation>
    <scope>NUCLEOTIDE SEQUENCE [LARGE SCALE GENOMIC DNA]</scope>
    <source>
        <strain evidence="12">Snail1</strain>
        <tissue evidence="12">Muscle</tissue>
    </source>
</reference>
<evidence type="ECO:0000256" key="5">
    <source>
        <dbReference type="ARBA" id="ARBA00022490"/>
    </source>
</evidence>
<dbReference type="GO" id="GO:0034432">
    <property type="term" value="F:bis(5'-adenosyl)-pentaphosphatase activity"/>
    <property type="evidence" value="ECO:0007669"/>
    <property type="project" value="TreeGrafter"/>
</dbReference>
<dbReference type="InterPro" id="IPR047198">
    <property type="entry name" value="DDP-like_NUDIX"/>
</dbReference>
<dbReference type="PANTHER" id="PTHR12629">
    <property type="entry name" value="DIPHOSPHOINOSITOL POLYPHOSPHATE PHOSPHOHYDROLASE"/>
    <property type="match status" value="1"/>
</dbReference>
<evidence type="ECO:0000259" key="11">
    <source>
        <dbReference type="PROSITE" id="PS51462"/>
    </source>
</evidence>
<keyword evidence="7 10" id="KW-0378">Hydrolase</keyword>